<keyword evidence="4" id="KW-1185">Reference proteome</keyword>
<dbReference type="RefSeq" id="WP_013822025.1">
    <property type="nucleotide sequence ID" value="NC_015573.1"/>
</dbReference>
<dbReference type="Proteomes" id="UP000009229">
    <property type="component" value="Chromosome"/>
</dbReference>
<dbReference type="InterPro" id="IPR043472">
    <property type="entry name" value="Macro_dom-like"/>
</dbReference>
<evidence type="ECO:0000313" key="4">
    <source>
        <dbReference type="Proteomes" id="UP000009229"/>
    </source>
</evidence>
<sequence length="147" mass="16797">MRTARGNLWRLAINKVLVITTNGSLNKRGECVMGRGIAREAKERFPELPRVLGDRIKQQGNRCFMLGKWGDYVLVSFPVKHRWYEKADPELIRKSASELVEIAGTCGFEEVYMPRPGCGNGRLSWEGEVRPLLRGVLDDRFVVCTWD</sequence>
<gene>
    <name evidence="3" type="ordered locus">Desku_0911</name>
</gene>
<name>A0AAU8PB51_DESK7</name>
<evidence type="ECO:0000259" key="2">
    <source>
        <dbReference type="PROSITE" id="PS51154"/>
    </source>
</evidence>
<dbReference type="InterPro" id="IPR050892">
    <property type="entry name" value="ADP-ribose_metab_enzymes"/>
</dbReference>
<dbReference type="GO" id="GO:0140291">
    <property type="term" value="P:peptidyl-glutamate ADP-deribosylation"/>
    <property type="evidence" value="ECO:0007669"/>
    <property type="project" value="TreeGrafter"/>
</dbReference>
<reference evidence="4" key="1">
    <citation type="submission" date="2011-05" db="EMBL/GenBank/DDBJ databases">
        <title>Complete sequence of Desulfotomaculum kuznetsovii DSM 6115.</title>
        <authorList>
            <person name="Lucas S."/>
            <person name="Han J."/>
            <person name="Lapidus A."/>
            <person name="Cheng J.-F."/>
            <person name="Goodwin L."/>
            <person name="Pitluck S."/>
            <person name="Peters L."/>
            <person name="Mikhailova N."/>
            <person name="Lu M."/>
            <person name="Saunders E."/>
            <person name="Han C."/>
            <person name="Tapia R."/>
            <person name="Land M."/>
            <person name="Hauser L."/>
            <person name="Kyrpides N."/>
            <person name="Ivanova N."/>
            <person name="Pagani I."/>
            <person name="Nazina T."/>
            <person name="Ivanova A."/>
            <person name="Parshina S."/>
            <person name="Kuever J."/>
            <person name="Muyzer G."/>
            <person name="Plugge C."/>
            <person name="Stams A."/>
            <person name="Woyke T."/>
        </authorList>
    </citation>
    <scope>NUCLEOTIDE SEQUENCE [LARGE SCALE GENOMIC DNA]</scope>
    <source>
        <strain evidence="4">DSM 6115 / VKM B-1805 / 17</strain>
    </source>
</reference>
<dbReference type="Gene3D" id="3.40.220.10">
    <property type="entry name" value="Leucine Aminopeptidase, subunit E, domain 1"/>
    <property type="match status" value="1"/>
</dbReference>
<dbReference type="InterPro" id="IPR002589">
    <property type="entry name" value="Macro_dom"/>
</dbReference>
<dbReference type="AlphaFoldDB" id="A0AAU8PB51"/>
<comment type="catalytic activity">
    <reaction evidence="1">
        <text>an N-(ADP-alpha-D-ribosyl)-thymidine in DNA + H2O = a thymidine in DNA + ADP-D-ribose</text>
        <dbReference type="Rhea" id="RHEA:71655"/>
        <dbReference type="Rhea" id="RHEA-COMP:13556"/>
        <dbReference type="Rhea" id="RHEA-COMP:18051"/>
        <dbReference type="ChEBI" id="CHEBI:15377"/>
        <dbReference type="ChEBI" id="CHEBI:57967"/>
        <dbReference type="ChEBI" id="CHEBI:137386"/>
        <dbReference type="ChEBI" id="CHEBI:191199"/>
    </reaction>
    <physiologicalReaction direction="left-to-right" evidence="1">
        <dbReference type="Rhea" id="RHEA:71656"/>
    </physiologicalReaction>
</comment>
<accession>A0AAU8PB51</accession>
<dbReference type="SUPFAM" id="SSF52949">
    <property type="entry name" value="Macro domain-like"/>
    <property type="match status" value="1"/>
</dbReference>
<dbReference type="PANTHER" id="PTHR12521:SF0">
    <property type="entry name" value="ADP-RIBOSE GLYCOHYDROLASE OARD1"/>
    <property type="match status" value="1"/>
</dbReference>
<dbReference type="PROSITE" id="PS51154">
    <property type="entry name" value="MACRO"/>
    <property type="match status" value="1"/>
</dbReference>
<dbReference type="EMBL" id="CP002770">
    <property type="protein sequence ID" value="AEG14510.1"/>
    <property type="molecule type" value="Genomic_DNA"/>
</dbReference>
<evidence type="ECO:0000256" key="1">
    <source>
        <dbReference type="ARBA" id="ARBA00035885"/>
    </source>
</evidence>
<organism evidence="3 4">
    <name type="scientific">Desulfofundulus kuznetsovii (strain DSM 6115 / VKM B-1805 / 17)</name>
    <name type="common">Desulfotomaculum kuznetsovii</name>
    <dbReference type="NCBI Taxonomy" id="760568"/>
    <lineage>
        <taxon>Bacteria</taxon>
        <taxon>Bacillati</taxon>
        <taxon>Bacillota</taxon>
        <taxon>Clostridia</taxon>
        <taxon>Eubacteriales</taxon>
        <taxon>Peptococcaceae</taxon>
        <taxon>Desulfofundulus</taxon>
    </lineage>
</organism>
<protein>
    <recommendedName>
        <fullName evidence="2">Macro domain-containing protein</fullName>
    </recommendedName>
</protein>
<evidence type="ECO:0000313" key="3">
    <source>
        <dbReference type="EMBL" id="AEG14510.1"/>
    </source>
</evidence>
<proteinExistence type="predicted"/>
<dbReference type="PANTHER" id="PTHR12521">
    <property type="entry name" value="PROTEIN C6ORF130"/>
    <property type="match status" value="1"/>
</dbReference>
<dbReference type="KEGG" id="dku:Desku_0911"/>
<feature type="domain" description="Macro" evidence="2">
    <location>
        <begin position="1"/>
        <end position="147"/>
    </location>
</feature>